<dbReference type="PANTHER" id="PTHR10039">
    <property type="entry name" value="AMELOGENIN"/>
    <property type="match status" value="1"/>
</dbReference>
<dbReference type="InterPro" id="IPR056693">
    <property type="entry name" value="DUF7791"/>
</dbReference>
<keyword evidence="1" id="KW-0677">Repeat</keyword>
<evidence type="ECO:0000259" key="3">
    <source>
        <dbReference type="Pfam" id="PF24883"/>
    </source>
</evidence>
<dbReference type="Gene3D" id="3.40.50.300">
    <property type="entry name" value="P-loop containing nucleotide triphosphate hydrolases"/>
    <property type="match status" value="1"/>
</dbReference>
<reference evidence="5 6" key="1">
    <citation type="submission" date="2016-04" db="EMBL/GenBank/DDBJ databases">
        <title>A degradative enzymes factory behind the ericoid mycorrhizal symbiosis.</title>
        <authorList>
            <consortium name="DOE Joint Genome Institute"/>
            <person name="Martino E."/>
            <person name="Morin E."/>
            <person name="Grelet G."/>
            <person name="Kuo A."/>
            <person name="Kohler A."/>
            <person name="Daghino S."/>
            <person name="Barry K."/>
            <person name="Choi C."/>
            <person name="Cichocki N."/>
            <person name="Clum A."/>
            <person name="Copeland A."/>
            <person name="Hainaut M."/>
            <person name="Haridas S."/>
            <person name="Labutti K."/>
            <person name="Lindquist E."/>
            <person name="Lipzen A."/>
            <person name="Khouja H.-R."/>
            <person name="Murat C."/>
            <person name="Ohm R."/>
            <person name="Olson A."/>
            <person name="Spatafora J."/>
            <person name="Veneault-Fourrey C."/>
            <person name="Henrissat B."/>
            <person name="Grigoriev I."/>
            <person name="Martin F."/>
            <person name="Perotto S."/>
        </authorList>
    </citation>
    <scope>NUCLEOTIDE SEQUENCE [LARGE SCALE GENOMIC DNA]</scope>
    <source>
        <strain evidence="5 6">F</strain>
    </source>
</reference>
<evidence type="ECO:0000313" key="6">
    <source>
        <dbReference type="Proteomes" id="UP000235786"/>
    </source>
</evidence>
<dbReference type="PANTHER" id="PTHR10039:SF5">
    <property type="entry name" value="NACHT DOMAIN-CONTAINING PROTEIN"/>
    <property type="match status" value="1"/>
</dbReference>
<dbReference type="OrthoDB" id="443402at2759"/>
<name>A0A2J6QS95_HYAVF</name>
<feature type="domain" description="Nephrocystin 3-like N-terminal" evidence="3">
    <location>
        <begin position="239"/>
        <end position="416"/>
    </location>
</feature>
<dbReference type="EMBL" id="KZ613977">
    <property type="protein sequence ID" value="PMD29133.1"/>
    <property type="molecule type" value="Genomic_DNA"/>
</dbReference>
<dbReference type="Pfam" id="PF24883">
    <property type="entry name" value="NPHP3_N"/>
    <property type="match status" value="1"/>
</dbReference>
<feature type="compositionally biased region" description="Basic and acidic residues" evidence="2">
    <location>
        <begin position="807"/>
        <end position="821"/>
    </location>
</feature>
<dbReference type="InterPro" id="IPR056884">
    <property type="entry name" value="NPHP3-like_N"/>
</dbReference>
<organism evidence="5 6">
    <name type="scientific">Hyaloscypha variabilis (strain UAMH 11265 / GT02V1 / F)</name>
    <name type="common">Meliniomyces variabilis</name>
    <dbReference type="NCBI Taxonomy" id="1149755"/>
    <lineage>
        <taxon>Eukaryota</taxon>
        <taxon>Fungi</taxon>
        <taxon>Dikarya</taxon>
        <taxon>Ascomycota</taxon>
        <taxon>Pezizomycotina</taxon>
        <taxon>Leotiomycetes</taxon>
        <taxon>Helotiales</taxon>
        <taxon>Hyaloscyphaceae</taxon>
        <taxon>Hyaloscypha</taxon>
        <taxon>Hyaloscypha variabilis</taxon>
    </lineage>
</organism>
<evidence type="ECO:0000256" key="2">
    <source>
        <dbReference type="SAM" id="MobiDB-lite"/>
    </source>
</evidence>
<accession>A0A2J6QS95</accession>
<protein>
    <submittedName>
        <fullName evidence="5">Uncharacterized protein</fullName>
    </submittedName>
</protein>
<feature type="compositionally biased region" description="Acidic residues" evidence="2">
    <location>
        <begin position="822"/>
        <end position="839"/>
    </location>
</feature>
<evidence type="ECO:0000313" key="5">
    <source>
        <dbReference type="EMBL" id="PMD29133.1"/>
    </source>
</evidence>
<dbReference type="InterPro" id="IPR027417">
    <property type="entry name" value="P-loop_NTPase"/>
</dbReference>
<feature type="domain" description="DUF7791" evidence="4">
    <location>
        <begin position="535"/>
        <end position="691"/>
    </location>
</feature>
<gene>
    <name evidence="5" type="ORF">L207DRAFT_642603</name>
</gene>
<sequence>MATEVPTGVIEDLLLNFLDTIVKLHDKAVAIHNDHPHGHCDLSQLHATLATTVEGLRAGLNHDDADELARTCVKLGQHLLIRVDRVMAAQGLDDASIDLRTVWPTAAIEALAERIQDIRVRCPVSISRQPPKYTLSRIAVVGTKEENEDTKKDLVILQPDTAPKQHKAPNSVAGMFGNGQAKSKITKIAHRGPPADLLEDFILDSLAYKSMRDREEEVAEAHGKTFEWIFEPETNKGVNHKFTTWLETDDLGSIYWISGKPGSGKSTLMRFLFGHATTTAYLKAWAGGLPISKAGFFFWTSGSKEQRSQTGLLRYLLHQLLSENRDMMPKTFPDLWQKLQILTTKERIKLVLDWDAQELMRAFRSFIDAAVQNSKICLFVDGLDEFDGDFTELVDFFRGLGTGAHGDRVKMCLASRPWAVFERSFQSSVPNLKLQELSYQDMYHYVADRLSADQTVGKCFSDKSALKDAFFEETVRRADGVFLWVRIIVNKLLKDFQQGQGMGHLQAIVRDQPTELDDLFEKLVFHDQDMDGLSETANIFQLITAREAAASFVNDETANSLNVWEIALALDREDDSLALSDDEVRQATDDEVQTRCENTCVRIDTRFMGLLGVFPHRQTERKRATMAETEAEENPSNPARRVASHKVTYVHRTIRDWLMEGDGVCERLISKSPAGFDPDLRLLRAGILTLKLPVERPWRRRWLNDWWPQITMCMTHARNVKQDPGSLQRALLHELDRTIAWYWIRRPGDPSDHWAKHMFYSYEERQKAPPIREPYLRLVTKFGIVNYVEAELTDLVLRDSQPSLEDSVSHKEESKENHNQETTEEGDQDDEEEEEEEDTREGTPLLSYATEYLCSRQKSIYPLSSPSFVTSLLQNPSSHNPGPNSVYIDFFPKGAQNTAWLALLKSFRRAHRRGWIAHLDMDPQGIARWAEIVKLFLEAGADVDAVIAADRWDPEITALGVFEMLENEYCAPEVSELRKIMAELKACREVGLGKRVKVDFELFSLGDNGDFAAWEKEREAAFVASSGSN</sequence>
<evidence type="ECO:0000259" key="4">
    <source>
        <dbReference type="Pfam" id="PF25053"/>
    </source>
</evidence>
<dbReference type="Proteomes" id="UP000235786">
    <property type="component" value="Unassembled WGS sequence"/>
</dbReference>
<dbReference type="Pfam" id="PF25053">
    <property type="entry name" value="DUF7791"/>
    <property type="match status" value="1"/>
</dbReference>
<evidence type="ECO:0000256" key="1">
    <source>
        <dbReference type="ARBA" id="ARBA00022737"/>
    </source>
</evidence>
<dbReference type="AlphaFoldDB" id="A0A2J6QS95"/>
<proteinExistence type="predicted"/>
<feature type="region of interest" description="Disordered" evidence="2">
    <location>
        <begin position="803"/>
        <end position="843"/>
    </location>
</feature>
<dbReference type="STRING" id="1149755.A0A2J6QS95"/>
<keyword evidence="6" id="KW-1185">Reference proteome</keyword>
<dbReference type="SUPFAM" id="SSF52540">
    <property type="entry name" value="P-loop containing nucleoside triphosphate hydrolases"/>
    <property type="match status" value="1"/>
</dbReference>